<keyword evidence="8" id="KW-1185">Reference proteome</keyword>
<comment type="subcellular location">
    <subcellularLocation>
        <location evidence="1">Membrane</location>
        <topology evidence="1">Multi-pass membrane protein</topology>
    </subcellularLocation>
</comment>
<dbReference type="AlphaFoldDB" id="A0A1H2CCL3"/>
<keyword evidence="2 5" id="KW-0812">Transmembrane</keyword>
<evidence type="ECO:0000256" key="3">
    <source>
        <dbReference type="ARBA" id="ARBA00022989"/>
    </source>
</evidence>
<feature type="transmembrane region" description="Helical" evidence="5">
    <location>
        <begin position="163"/>
        <end position="182"/>
    </location>
</feature>
<dbReference type="GO" id="GO:0030416">
    <property type="term" value="P:methylamine metabolic process"/>
    <property type="evidence" value="ECO:0007669"/>
    <property type="project" value="InterPro"/>
</dbReference>
<dbReference type="NCBIfam" id="NF045576">
    <property type="entry name" value="BT_3928_fam"/>
    <property type="match status" value="1"/>
</dbReference>
<keyword evidence="4 5" id="KW-0472">Membrane</keyword>
<evidence type="ECO:0000256" key="4">
    <source>
        <dbReference type="ARBA" id="ARBA00023136"/>
    </source>
</evidence>
<evidence type="ECO:0000313" key="8">
    <source>
        <dbReference type="Proteomes" id="UP000199679"/>
    </source>
</evidence>
<protein>
    <submittedName>
        <fullName evidence="7">DoxX protein</fullName>
    </submittedName>
</protein>
<feature type="transmembrane region" description="Helical" evidence="5">
    <location>
        <begin position="89"/>
        <end position="110"/>
    </location>
</feature>
<proteinExistence type="predicted"/>
<evidence type="ECO:0000313" key="7">
    <source>
        <dbReference type="EMBL" id="SDT68064.1"/>
    </source>
</evidence>
<gene>
    <name evidence="7" type="ORF">SAMN05216490_4862</name>
</gene>
<accession>A0A1H2CCL3</accession>
<reference evidence="7 8" key="1">
    <citation type="submission" date="2016-10" db="EMBL/GenBank/DDBJ databases">
        <authorList>
            <person name="de Groot N.N."/>
        </authorList>
    </citation>
    <scope>NUCLEOTIDE SEQUENCE [LARGE SCALE GENOMIC DNA]</scope>
    <source>
        <strain evidence="7 8">MP1X4</strain>
    </source>
</reference>
<evidence type="ECO:0000256" key="5">
    <source>
        <dbReference type="SAM" id="Phobius"/>
    </source>
</evidence>
<feature type="transmembrane region" description="Helical" evidence="5">
    <location>
        <begin position="60"/>
        <end position="82"/>
    </location>
</feature>
<dbReference type="STRING" id="652787.SAMN05216490_4862"/>
<dbReference type="OrthoDB" id="648842at2"/>
<dbReference type="Proteomes" id="UP000199679">
    <property type="component" value="Chromosome I"/>
</dbReference>
<feature type="transmembrane region" description="Helical" evidence="5">
    <location>
        <begin position="122"/>
        <end position="143"/>
    </location>
</feature>
<evidence type="ECO:0000256" key="1">
    <source>
        <dbReference type="ARBA" id="ARBA00004141"/>
    </source>
</evidence>
<feature type="domain" description="Methylamine utilisation protein MauE" evidence="6">
    <location>
        <begin position="17"/>
        <end position="145"/>
    </location>
</feature>
<dbReference type="EMBL" id="LT629740">
    <property type="protein sequence ID" value="SDT68064.1"/>
    <property type="molecule type" value="Genomic_DNA"/>
</dbReference>
<keyword evidence="3 5" id="KW-1133">Transmembrane helix</keyword>
<evidence type="ECO:0000256" key="2">
    <source>
        <dbReference type="ARBA" id="ARBA00022692"/>
    </source>
</evidence>
<dbReference type="RefSeq" id="WP_091379472.1">
    <property type="nucleotide sequence ID" value="NZ_LT629740.1"/>
</dbReference>
<name>A0A1H2CCL3_MUCMA</name>
<dbReference type="InterPro" id="IPR009908">
    <property type="entry name" value="Methylamine_util_MauE"/>
</dbReference>
<evidence type="ECO:0000259" key="6">
    <source>
        <dbReference type="Pfam" id="PF07291"/>
    </source>
</evidence>
<sequence>MAKRRSTKKNTAAPAWVWIPRLLVGLLFIFSGLIKANDPLGFSYKLQEYFEVFHITFLDGLALTMAVFLCAMEMILGFALLIGVRGKQVAWGLLLIIIFFAFLTFYSAYFKVVQTCGCFGDAIVLTPWQSFSKDLVLLLLILLLFKHRAKINPLFSPKTSDGLLIMAVILSIGVGLYTYNFLPVLDFLPYKIGASIPDEMKTPPGAQPDEFEQTYHLQNKASHATKTMTDKEYIKSNIWKDNNWQIVGQPESRLIKKGYTPKIQDLTINDGQRNDYTNELLSNPFYSLVIVAWDLNDSNADAINRINAMALDLIHNYNIRTVLLTSSPAGVAEAFAKEHKLVSEIFYVDEVPLKEMVRANPGVLLLKNGVIINKWHYHSLPKYDDLVKQYLQKQ</sequence>
<organism evidence="7 8">
    <name type="scientific">Mucilaginibacter mallensis</name>
    <dbReference type="NCBI Taxonomy" id="652787"/>
    <lineage>
        <taxon>Bacteria</taxon>
        <taxon>Pseudomonadati</taxon>
        <taxon>Bacteroidota</taxon>
        <taxon>Sphingobacteriia</taxon>
        <taxon>Sphingobacteriales</taxon>
        <taxon>Sphingobacteriaceae</taxon>
        <taxon>Mucilaginibacter</taxon>
    </lineage>
</organism>
<dbReference type="Pfam" id="PF07291">
    <property type="entry name" value="MauE"/>
    <property type="match status" value="1"/>
</dbReference>
<dbReference type="GO" id="GO:0016020">
    <property type="term" value="C:membrane"/>
    <property type="evidence" value="ECO:0007669"/>
    <property type="project" value="UniProtKB-SubCell"/>
</dbReference>